<name>A0A396GCG9_MEDGN</name>
<protein>
    <submittedName>
        <fullName evidence="1">Uncharacterized protein</fullName>
    </submittedName>
</protein>
<dbReference type="Proteomes" id="UP001079535">
    <property type="component" value="Unassembled WGS sequence"/>
</dbReference>
<dbReference type="RefSeq" id="WP_004840079.1">
    <property type="nucleotide sequence ID" value="NZ_CABKQB010000018.1"/>
</dbReference>
<organism evidence="1 2">
    <name type="scientific">Mediterraneibacter gnavus</name>
    <name type="common">Ruminococcus gnavus</name>
    <dbReference type="NCBI Taxonomy" id="33038"/>
    <lineage>
        <taxon>Bacteria</taxon>
        <taxon>Bacillati</taxon>
        <taxon>Bacillota</taxon>
        <taxon>Clostridia</taxon>
        <taxon>Lachnospirales</taxon>
        <taxon>Lachnospiraceae</taxon>
        <taxon>Mediterraneibacter</taxon>
    </lineage>
</organism>
<proteinExistence type="predicted"/>
<gene>
    <name evidence="1" type="ORF">OZZ17_03105</name>
</gene>
<reference evidence="1" key="1">
    <citation type="submission" date="2022-11" db="EMBL/GenBank/DDBJ databases">
        <title>Temperate bacteriophages infecting mucin-degrading bacterium Ruminococcus gnavus from the human gut.</title>
        <authorList>
            <person name="Buttimer C."/>
        </authorList>
    </citation>
    <scope>NUCLEOTIDE SEQUENCE</scope>
    <source>
        <strain evidence="1">CCUG 49994</strain>
    </source>
</reference>
<evidence type="ECO:0000313" key="2">
    <source>
        <dbReference type="Proteomes" id="UP001079535"/>
    </source>
</evidence>
<evidence type="ECO:0000313" key="1">
    <source>
        <dbReference type="EMBL" id="MCZ0666525.1"/>
    </source>
</evidence>
<dbReference type="AlphaFoldDB" id="A0A396GCG9"/>
<accession>A0A396GCG9</accession>
<dbReference type="EMBL" id="JAPRAY010000003">
    <property type="protein sequence ID" value="MCZ0666525.1"/>
    <property type="molecule type" value="Genomic_DNA"/>
</dbReference>
<dbReference type="GeneID" id="57432437"/>
<sequence>MIKITKTKEKLTPAKQNIQLDGIYVKDLKFVDETGDITQQVIEALPEGTEQVGFKITVELPLDSEEE</sequence>
<comment type="caution">
    <text evidence="1">The sequence shown here is derived from an EMBL/GenBank/DDBJ whole genome shotgun (WGS) entry which is preliminary data.</text>
</comment>